<keyword evidence="1" id="KW-1133">Transmembrane helix</keyword>
<protein>
    <submittedName>
        <fullName evidence="2">Uncharacterized protein</fullName>
    </submittedName>
</protein>
<evidence type="ECO:0000256" key="1">
    <source>
        <dbReference type="SAM" id="Phobius"/>
    </source>
</evidence>
<gene>
    <name evidence="2" type="ORF">GA0070613_6276</name>
</gene>
<keyword evidence="3" id="KW-1185">Reference proteome</keyword>
<reference evidence="3" key="1">
    <citation type="submission" date="2016-06" db="EMBL/GenBank/DDBJ databases">
        <authorList>
            <person name="Varghese N."/>
            <person name="Submissions Spin"/>
        </authorList>
    </citation>
    <scope>NUCLEOTIDE SEQUENCE [LARGE SCALE GENOMIC DNA]</scope>
    <source>
        <strain evidence="3">DSM 43819</strain>
    </source>
</reference>
<keyword evidence="1" id="KW-0812">Transmembrane</keyword>
<evidence type="ECO:0000313" key="3">
    <source>
        <dbReference type="Proteomes" id="UP000198221"/>
    </source>
</evidence>
<dbReference type="AlphaFoldDB" id="A0A1C5K3W7"/>
<dbReference type="Proteomes" id="UP000198221">
    <property type="component" value="Chromosome I"/>
</dbReference>
<proteinExistence type="predicted"/>
<organism evidence="2 3">
    <name type="scientific">Micromonospora inositola</name>
    <dbReference type="NCBI Taxonomy" id="47865"/>
    <lineage>
        <taxon>Bacteria</taxon>
        <taxon>Bacillati</taxon>
        <taxon>Actinomycetota</taxon>
        <taxon>Actinomycetes</taxon>
        <taxon>Micromonosporales</taxon>
        <taxon>Micromonosporaceae</taxon>
        <taxon>Micromonospora</taxon>
    </lineage>
</organism>
<evidence type="ECO:0000313" key="2">
    <source>
        <dbReference type="EMBL" id="SCG77475.1"/>
    </source>
</evidence>
<dbReference type="EMBL" id="LT607754">
    <property type="protein sequence ID" value="SCG77475.1"/>
    <property type="molecule type" value="Genomic_DNA"/>
</dbReference>
<name>A0A1C5K3W7_9ACTN</name>
<feature type="transmembrane region" description="Helical" evidence="1">
    <location>
        <begin position="33"/>
        <end position="50"/>
    </location>
</feature>
<feature type="transmembrane region" description="Helical" evidence="1">
    <location>
        <begin position="9"/>
        <end position="27"/>
    </location>
</feature>
<accession>A0A1C5K3W7</accession>
<keyword evidence="1" id="KW-0472">Membrane</keyword>
<sequence>MTHPRLRRLSAVVGWLLYLTAGVGLWFRWDLGVWLLTGAGLLAIQWSRGFRRPEWARVQKDPEPAEKVLRWYPKWW</sequence>